<dbReference type="Proteomes" id="UP000487757">
    <property type="component" value="Unassembled WGS sequence"/>
</dbReference>
<dbReference type="PANTHER" id="PTHR38597">
    <property type="entry name" value="BLL3834 PROTEIN"/>
    <property type="match status" value="1"/>
</dbReference>
<evidence type="ECO:0000313" key="1">
    <source>
        <dbReference type="EMBL" id="MRX75820.1"/>
    </source>
</evidence>
<reference evidence="1 2" key="1">
    <citation type="submission" date="2019-11" db="EMBL/GenBank/DDBJ databases">
        <title>Pedobacter petrophilus genome.</title>
        <authorList>
            <person name="Feldbauer M.J."/>
            <person name="Newman J.D."/>
        </authorList>
    </citation>
    <scope>NUCLEOTIDE SEQUENCE [LARGE SCALE GENOMIC DNA]</scope>
    <source>
        <strain evidence="1 2">LMG 29686</strain>
    </source>
</reference>
<dbReference type="Pfam" id="PF05559">
    <property type="entry name" value="DUF763"/>
    <property type="match status" value="1"/>
</dbReference>
<dbReference type="EMBL" id="WKKH01000008">
    <property type="protein sequence ID" value="MRX75820.1"/>
    <property type="molecule type" value="Genomic_DNA"/>
</dbReference>
<organism evidence="1 2">
    <name type="scientific">Pedobacter petrophilus</name>
    <dbReference type="NCBI Taxonomy" id="1908241"/>
    <lineage>
        <taxon>Bacteria</taxon>
        <taxon>Pseudomonadati</taxon>
        <taxon>Bacteroidota</taxon>
        <taxon>Sphingobacteriia</taxon>
        <taxon>Sphingobacteriales</taxon>
        <taxon>Sphingobacteriaceae</taxon>
        <taxon>Pedobacter</taxon>
    </lineage>
</organism>
<name>A0A7K0FXA6_9SPHI</name>
<dbReference type="RefSeq" id="WP_154280002.1">
    <property type="nucleotide sequence ID" value="NZ_JBHUJQ010000001.1"/>
</dbReference>
<evidence type="ECO:0000313" key="2">
    <source>
        <dbReference type="Proteomes" id="UP000487757"/>
    </source>
</evidence>
<sequence length="399" mass="44265">MKRSGSADLPLHYGHVPPWLANRMATLGLAIVEAILVEYGRAEVIRRLSSPFWFQSLGAVMGMDWHSSGITTSVMGALKKSINPLSKELGIYICGGKGKSSRETPNELLRIADKTGLNGTELVRASKLSAKVDNTAIQDGFQLYLHSFILSSDGDWAVVQQGMSDASSTARRYHWHSENLKSFIEEPHTGICGVNQGQILNLTSIEADVTRQTMMGITAESPTRMISEIQKLVMPDHHDVKAQDVDLKRLGSILWLAQEKQPTDFEELLLLEGMGPRTLQSLALVSEVIYGTPSRFTDPARYSFAHGGKDGHPFPVPVNVYDETISVLQKAVEKAKIGESERQQAIKSLHQIARNAERNFMPNMNFEKVIEKERAESWKHGGRTIFGKEKPPGDQLSLF</sequence>
<dbReference type="OrthoDB" id="9802662at2"/>
<comment type="caution">
    <text evidence="1">The sequence shown here is derived from an EMBL/GenBank/DDBJ whole genome shotgun (WGS) entry which is preliminary data.</text>
</comment>
<dbReference type="AlphaFoldDB" id="A0A7K0FXA6"/>
<dbReference type="PANTHER" id="PTHR38597:SF1">
    <property type="entry name" value="BLL3834 PROTEIN"/>
    <property type="match status" value="1"/>
</dbReference>
<proteinExistence type="predicted"/>
<dbReference type="InterPro" id="IPR008482">
    <property type="entry name" value="DUF763"/>
</dbReference>
<accession>A0A7K0FXA6</accession>
<gene>
    <name evidence="1" type="ORF">GJU39_06940</name>
</gene>
<protein>
    <submittedName>
        <fullName evidence="1">DUF763 domain-containing protein</fullName>
    </submittedName>
</protein>
<keyword evidence="2" id="KW-1185">Reference proteome</keyword>